<dbReference type="GO" id="GO:0005886">
    <property type="term" value="C:plasma membrane"/>
    <property type="evidence" value="ECO:0007669"/>
    <property type="project" value="UniProtKB-SubCell"/>
</dbReference>
<feature type="modified residue" description="4-aspartylphosphate" evidence="17">
    <location>
        <position position="753"/>
    </location>
</feature>
<dbReference type="RefSeq" id="WP_027842672.1">
    <property type="nucleotide sequence ID" value="NZ_LMTZ01000066.1"/>
</dbReference>
<comment type="caution">
    <text evidence="21">The sequence shown here is derived from an EMBL/GenBank/DDBJ whole genome shotgun (WGS) entry which is preliminary data.</text>
</comment>
<dbReference type="Gene3D" id="1.10.287.130">
    <property type="match status" value="1"/>
</dbReference>
<comment type="similarity">
    <text evidence="3">In the N-terminal section; belongs to the phytochrome family.</text>
</comment>
<sequence length="916" mass="103377">MNRSKKISLRLLLVLPFILQVFAAVTLTGWLSLRNGQKAVNEVAGQLRTEVSDRIKQRVFTYLNDPHLVNAVIAEAMEEGLVDIKDLPALERYFWRLVDKRIVNYLQFGSAEGNVVAVERWKDNKLVARYRDPSTAPIREVYSLDSKGNRIKLIKSKKYDPRTRPWYISTVKANGPFWSPFYSRAATKTKDPVVATSPTHPIYDKSGKLLGIVHNLFEVGQIRDFLASIKIGRRGQTIIIERNGNMVASSKIKQPYIVKGKKVGRINAVDSKDPIISATAKYLFQYFGNLKNIQKSHQLEFDFQGERQFIEILPINDGRGIDWLSVVVVPESDFMEQINANTRTTILLCFAALAVASILGIFTSRWITKPILILSQASEAIAAGKLDQNVGKSQVNEIDILAQSFNRMASQLKSAFSELHHSKEVLEQRVEKRTQELKIAKESADAANQAKSEFLANMSHELRTPLNGILGYAQILSRVKTFSEKERHGVGIIQQCGTHLLTLINDILDLSKIEARKLEVIPKALYFPSLLQGVVEICRIRAEQKGIDFIYQPDPNLPEGIYTDEKRLRQVLINLLSNAIKFTHQGSVSFKVEITQKLETNSQYINFQVEDTGVGISSSELEQIFRPFEQVGERCSRSEGTGLGLAISQRIVELMGSKIQVTSQVGVGSSFNFEIGLKLAENWTQQLSINRSQKIIGYNGSPRHLLIVDDRWENRSVLMELLKPLGFEISEAENGREALVKAKQQQFDLIITDIMMPVMDGFEMLKQLRNDEDIKHLTVIVSSASVSESDQNKSLDAGGDDFIPKPVNAEDLFSLLSKHLQLNWIYEENEVEFNSIISEDEDDDALLTAPPSEDLQILLDLVQNGLLLKLSKTAEQMGKNSDRYLPFTKKIAELAKQFQVEKLEILLQKYINLEKS</sequence>
<dbReference type="Pfam" id="PF00672">
    <property type="entry name" value="HAMP"/>
    <property type="match status" value="1"/>
</dbReference>
<dbReference type="Pfam" id="PF02518">
    <property type="entry name" value="HATPase_c"/>
    <property type="match status" value="1"/>
</dbReference>
<dbReference type="InterPro" id="IPR004358">
    <property type="entry name" value="Sig_transdc_His_kin-like_C"/>
</dbReference>
<dbReference type="SUPFAM" id="SSF52172">
    <property type="entry name" value="CheY-like"/>
    <property type="match status" value="1"/>
</dbReference>
<evidence type="ECO:0000256" key="15">
    <source>
        <dbReference type="ARBA" id="ARBA00023306"/>
    </source>
</evidence>
<reference evidence="21 23" key="1">
    <citation type="journal article" date="2015" name="Genome Announc.">
        <title>Draft Genome of the Euendolithic (true boring) Cyanobacterium Mastigocoleus testarum strain BC008.</title>
        <authorList>
            <person name="Guida B.S."/>
            <person name="Garcia-Pichel F."/>
        </authorList>
    </citation>
    <scope>NUCLEOTIDE SEQUENCE [LARGE SCALE GENOMIC DNA]</scope>
    <source>
        <strain evidence="21 23">BC008</strain>
    </source>
</reference>
<dbReference type="PROSITE" id="PS50110">
    <property type="entry name" value="RESPONSE_REGULATORY"/>
    <property type="match status" value="1"/>
</dbReference>
<dbReference type="InterPro" id="IPR003594">
    <property type="entry name" value="HATPase_dom"/>
</dbReference>
<dbReference type="SUPFAM" id="SSF55874">
    <property type="entry name" value="ATPase domain of HSP90 chaperone/DNA topoisomerase II/histidine kinase"/>
    <property type="match status" value="1"/>
</dbReference>
<dbReference type="AlphaFoldDB" id="A0A0V7ZTP0"/>
<evidence type="ECO:0000256" key="10">
    <source>
        <dbReference type="ARBA" id="ARBA00022777"/>
    </source>
</evidence>
<dbReference type="FunFam" id="1.10.287.130:FF:000038">
    <property type="entry name" value="Sensory transduction histidine kinase"/>
    <property type="match status" value="1"/>
</dbReference>
<keyword evidence="14" id="KW-0472">Membrane</keyword>
<evidence type="ECO:0000256" key="5">
    <source>
        <dbReference type="ARBA" id="ARBA00022475"/>
    </source>
</evidence>
<protein>
    <recommendedName>
        <fullName evidence="16">Circadian input-output histidine kinase CikA</fullName>
        <ecNumber evidence="4">2.7.13.3</ecNumber>
    </recommendedName>
</protein>
<evidence type="ECO:0000256" key="6">
    <source>
        <dbReference type="ARBA" id="ARBA00022553"/>
    </source>
</evidence>
<dbReference type="SMART" id="SM00304">
    <property type="entry name" value="HAMP"/>
    <property type="match status" value="1"/>
</dbReference>
<dbReference type="GO" id="GO:0005524">
    <property type="term" value="F:ATP binding"/>
    <property type="evidence" value="ECO:0007669"/>
    <property type="project" value="UniProtKB-KW"/>
</dbReference>
<dbReference type="Pfam" id="PF00512">
    <property type="entry name" value="HisKA"/>
    <property type="match status" value="1"/>
</dbReference>
<evidence type="ECO:0000256" key="8">
    <source>
        <dbReference type="ARBA" id="ARBA00022692"/>
    </source>
</evidence>
<dbReference type="GO" id="GO:0000155">
    <property type="term" value="F:phosphorelay sensor kinase activity"/>
    <property type="evidence" value="ECO:0007669"/>
    <property type="project" value="InterPro"/>
</dbReference>
<keyword evidence="15" id="KW-0131">Cell cycle</keyword>
<evidence type="ECO:0000313" key="23">
    <source>
        <dbReference type="Proteomes" id="UP000053372"/>
    </source>
</evidence>
<keyword evidence="12" id="KW-1133">Transmembrane helix</keyword>
<dbReference type="EC" id="2.7.13.3" evidence="4"/>
<keyword evidence="11" id="KW-0067">ATP-binding</keyword>
<keyword evidence="13" id="KW-0902">Two-component regulatory system</keyword>
<dbReference type="Gene3D" id="6.10.340.10">
    <property type="match status" value="1"/>
</dbReference>
<dbReference type="InterPro" id="IPR011006">
    <property type="entry name" value="CheY-like_superfamily"/>
</dbReference>
<dbReference type="InterPro" id="IPR036097">
    <property type="entry name" value="HisK_dim/P_sf"/>
</dbReference>
<dbReference type="InterPro" id="IPR003661">
    <property type="entry name" value="HisK_dim/P_dom"/>
</dbReference>
<dbReference type="SMART" id="SM00448">
    <property type="entry name" value="REC"/>
    <property type="match status" value="1"/>
</dbReference>
<evidence type="ECO:0000256" key="16">
    <source>
        <dbReference type="ARBA" id="ARBA00074306"/>
    </source>
</evidence>
<keyword evidence="8" id="KW-0812">Transmembrane</keyword>
<dbReference type="PROSITE" id="PS50885">
    <property type="entry name" value="HAMP"/>
    <property type="match status" value="1"/>
</dbReference>
<keyword evidence="9" id="KW-0547">Nucleotide-binding</keyword>
<evidence type="ECO:0000256" key="3">
    <source>
        <dbReference type="ARBA" id="ARBA00006402"/>
    </source>
</evidence>
<dbReference type="FunFam" id="3.30.565.10:FF:000010">
    <property type="entry name" value="Sensor histidine kinase RcsC"/>
    <property type="match status" value="1"/>
</dbReference>
<dbReference type="Proteomes" id="UP000053372">
    <property type="component" value="Unassembled WGS sequence"/>
</dbReference>
<keyword evidence="5" id="KW-1003">Cell membrane</keyword>
<dbReference type="Gene3D" id="3.40.50.2300">
    <property type="match status" value="1"/>
</dbReference>
<dbReference type="EMBL" id="LMTZ01000066">
    <property type="protein sequence ID" value="KST68339.1"/>
    <property type="molecule type" value="Genomic_DNA"/>
</dbReference>
<accession>A0A0V7ZTP0</accession>
<dbReference type="InterPro" id="IPR003660">
    <property type="entry name" value="HAMP_dom"/>
</dbReference>
<evidence type="ECO:0000256" key="11">
    <source>
        <dbReference type="ARBA" id="ARBA00022840"/>
    </source>
</evidence>
<dbReference type="Pfam" id="PF00072">
    <property type="entry name" value="Response_reg"/>
    <property type="match status" value="1"/>
</dbReference>
<dbReference type="InterPro" id="IPR005467">
    <property type="entry name" value="His_kinase_dom"/>
</dbReference>
<evidence type="ECO:0000313" key="22">
    <source>
        <dbReference type="EMBL" id="KST68339.1"/>
    </source>
</evidence>
<evidence type="ECO:0000256" key="7">
    <source>
        <dbReference type="ARBA" id="ARBA00022679"/>
    </source>
</evidence>
<dbReference type="InterPro" id="IPR001789">
    <property type="entry name" value="Sig_transdc_resp-reg_receiver"/>
</dbReference>
<dbReference type="Pfam" id="PF02743">
    <property type="entry name" value="dCache_1"/>
    <property type="match status" value="1"/>
</dbReference>
<evidence type="ECO:0000256" key="9">
    <source>
        <dbReference type="ARBA" id="ARBA00022741"/>
    </source>
</evidence>
<evidence type="ECO:0000256" key="2">
    <source>
        <dbReference type="ARBA" id="ARBA00004651"/>
    </source>
</evidence>
<comment type="subcellular location">
    <subcellularLocation>
        <location evidence="2">Cell membrane</location>
        <topology evidence="2">Multi-pass membrane protein</topology>
    </subcellularLocation>
</comment>
<name>A0A0V7ZTP0_9CYAN</name>
<dbReference type="PRINTS" id="PR00344">
    <property type="entry name" value="BCTRLSENSOR"/>
</dbReference>
<dbReference type="InterPro" id="IPR033479">
    <property type="entry name" value="dCache_1"/>
</dbReference>
<dbReference type="PANTHER" id="PTHR45339:SF1">
    <property type="entry name" value="HYBRID SIGNAL TRANSDUCTION HISTIDINE KINASE J"/>
    <property type="match status" value="1"/>
</dbReference>
<evidence type="ECO:0000256" key="14">
    <source>
        <dbReference type="ARBA" id="ARBA00023136"/>
    </source>
</evidence>
<dbReference type="PANTHER" id="PTHR45339">
    <property type="entry name" value="HYBRID SIGNAL TRANSDUCTION HISTIDINE KINASE J"/>
    <property type="match status" value="1"/>
</dbReference>
<dbReference type="CDD" id="cd00082">
    <property type="entry name" value="HisKA"/>
    <property type="match status" value="1"/>
</dbReference>
<evidence type="ECO:0000259" key="18">
    <source>
        <dbReference type="PROSITE" id="PS50109"/>
    </source>
</evidence>
<feature type="domain" description="HAMP" evidence="20">
    <location>
        <begin position="365"/>
        <end position="417"/>
    </location>
</feature>
<feature type="domain" description="Response regulatory" evidence="19">
    <location>
        <begin position="704"/>
        <end position="820"/>
    </location>
</feature>
<dbReference type="CDD" id="cd17546">
    <property type="entry name" value="REC_hyHK_CKI1_RcsC-like"/>
    <property type="match status" value="1"/>
</dbReference>
<keyword evidence="7" id="KW-0808">Transferase</keyword>
<dbReference type="Gene3D" id="3.30.450.20">
    <property type="entry name" value="PAS domain"/>
    <property type="match status" value="1"/>
</dbReference>
<dbReference type="SUPFAM" id="SSF158472">
    <property type="entry name" value="HAMP domain-like"/>
    <property type="match status" value="1"/>
</dbReference>
<comment type="catalytic activity">
    <reaction evidence="1">
        <text>ATP + protein L-histidine = ADP + protein N-phospho-L-histidine.</text>
        <dbReference type="EC" id="2.7.13.3"/>
    </reaction>
</comment>
<dbReference type="Gene3D" id="3.30.565.10">
    <property type="entry name" value="Histidine kinase-like ATPase, C-terminal domain"/>
    <property type="match status" value="1"/>
</dbReference>
<gene>
    <name evidence="21" type="ORF">BC008_32150</name>
    <name evidence="22" type="ORF">BC008_32975</name>
</gene>
<dbReference type="SMART" id="SM00388">
    <property type="entry name" value="HisKA"/>
    <property type="match status" value="1"/>
</dbReference>
<organism evidence="21 23">
    <name type="scientific">Mastigocoleus testarum BC008</name>
    <dbReference type="NCBI Taxonomy" id="371196"/>
    <lineage>
        <taxon>Bacteria</taxon>
        <taxon>Bacillati</taxon>
        <taxon>Cyanobacteriota</taxon>
        <taxon>Cyanophyceae</taxon>
        <taxon>Nostocales</taxon>
        <taxon>Hapalosiphonaceae</taxon>
        <taxon>Mastigocoleus</taxon>
    </lineage>
</organism>
<dbReference type="SMART" id="SM00387">
    <property type="entry name" value="HATPase_c"/>
    <property type="match status" value="1"/>
</dbReference>
<feature type="domain" description="Histidine kinase" evidence="18">
    <location>
        <begin position="457"/>
        <end position="679"/>
    </location>
</feature>
<dbReference type="InterPro" id="IPR036890">
    <property type="entry name" value="HATPase_C_sf"/>
</dbReference>
<dbReference type="SUPFAM" id="SSF47384">
    <property type="entry name" value="Homodimeric domain of signal transducing histidine kinase"/>
    <property type="match status" value="1"/>
</dbReference>
<dbReference type="EMBL" id="LMTZ01000083">
    <property type="protein sequence ID" value="KST68036.1"/>
    <property type="molecule type" value="Genomic_DNA"/>
</dbReference>
<keyword evidence="23" id="KW-1185">Reference proteome</keyword>
<evidence type="ECO:0000313" key="21">
    <source>
        <dbReference type="EMBL" id="KST68036.1"/>
    </source>
</evidence>
<evidence type="ECO:0000256" key="17">
    <source>
        <dbReference type="PROSITE-ProRule" id="PRU00169"/>
    </source>
</evidence>
<evidence type="ECO:0000259" key="19">
    <source>
        <dbReference type="PROSITE" id="PS50110"/>
    </source>
</evidence>
<evidence type="ECO:0000256" key="1">
    <source>
        <dbReference type="ARBA" id="ARBA00000085"/>
    </source>
</evidence>
<dbReference type="CDD" id="cd16922">
    <property type="entry name" value="HATPase_EvgS-ArcB-TorS-like"/>
    <property type="match status" value="1"/>
</dbReference>
<evidence type="ECO:0000256" key="13">
    <source>
        <dbReference type="ARBA" id="ARBA00023012"/>
    </source>
</evidence>
<keyword evidence="10 21" id="KW-0418">Kinase</keyword>
<proteinExistence type="inferred from homology"/>
<evidence type="ECO:0000256" key="12">
    <source>
        <dbReference type="ARBA" id="ARBA00022989"/>
    </source>
</evidence>
<evidence type="ECO:0000256" key="4">
    <source>
        <dbReference type="ARBA" id="ARBA00012438"/>
    </source>
</evidence>
<dbReference type="PROSITE" id="PS50109">
    <property type="entry name" value="HIS_KIN"/>
    <property type="match status" value="1"/>
</dbReference>
<evidence type="ECO:0000259" key="20">
    <source>
        <dbReference type="PROSITE" id="PS50885"/>
    </source>
</evidence>
<keyword evidence="6 17" id="KW-0597">Phosphoprotein</keyword>
<dbReference type="CDD" id="cd06225">
    <property type="entry name" value="HAMP"/>
    <property type="match status" value="1"/>
</dbReference>